<evidence type="ECO:0000256" key="6">
    <source>
        <dbReference type="ARBA" id="ARBA00023136"/>
    </source>
</evidence>
<keyword evidence="6 7" id="KW-0472">Membrane</keyword>
<organism evidence="8 9">
    <name type="scientific">Ensifer adhaerens</name>
    <name type="common">Sinorhizobium morelense</name>
    <dbReference type="NCBI Taxonomy" id="106592"/>
    <lineage>
        <taxon>Bacteria</taxon>
        <taxon>Pseudomonadati</taxon>
        <taxon>Pseudomonadota</taxon>
        <taxon>Alphaproteobacteria</taxon>
        <taxon>Hyphomicrobiales</taxon>
        <taxon>Rhizobiaceae</taxon>
        <taxon>Sinorhizobium/Ensifer group</taxon>
        <taxon>Ensifer</taxon>
    </lineage>
</organism>
<dbReference type="PANTHER" id="PTHR30250:SF10">
    <property type="entry name" value="LIPOPOLYSACCHARIDE BIOSYNTHESIS PROTEIN WZXC"/>
    <property type="match status" value="1"/>
</dbReference>
<dbReference type="AlphaFoldDB" id="A0A0L8BR66"/>
<protein>
    <recommendedName>
        <fullName evidence="10">O-antigen/teichoic acid export membrane protein</fullName>
    </recommendedName>
</protein>
<evidence type="ECO:0000256" key="7">
    <source>
        <dbReference type="SAM" id="Phobius"/>
    </source>
</evidence>
<comment type="subcellular location">
    <subcellularLocation>
        <location evidence="1">Cell membrane</location>
        <topology evidence="1">Multi-pass membrane protein</topology>
    </subcellularLocation>
</comment>
<evidence type="ECO:0000256" key="4">
    <source>
        <dbReference type="ARBA" id="ARBA00022692"/>
    </source>
</evidence>
<proteinExistence type="inferred from homology"/>
<evidence type="ECO:0000256" key="5">
    <source>
        <dbReference type="ARBA" id="ARBA00022989"/>
    </source>
</evidence>
<evidence type="ECO:0008006" key="10">
    <source>
        <dbReference type="Google" id="ProtNLM"/>
    </source>
</evidence>
<feature type="transmembrane region" description="Helical" evidence="7">
    <location>
        <begin position="418"/>
        <end position="436"/>
    </location>
</feature>
<evidence type="ECO:0000313" key="9">
    <source>
        <dbReference type="Proteomes" id="UP000037425"/>
    </source>
</evidence>
<feature type="transmembrane region" description="Helical" evidence="7">
    <location>
        <begin position="79"/>
        <end position="105"/>
    </location>
</feature>
<comment type="caution">
    <text evidence="8">The sequence shown here is derived from an EMBL/GenBank/DDBJ whole genome shotgun (WGS) entry which is preliminary data.</text>
</comment>
<feature type="transmembrane region" description="Helical" evidence="7">
    <location>
        <begin position="213"/>
        <end position="235"/>
    </location>
</feature>
<evidence type="ECO:0000256" key="2">
    <source>
        <dbReference type="ARBA" id="ARBA00007430"/>
    </source>
</evidence>
<feature type="transmembrane region" description="Helical" evidence="7">
    <location>
        <begin position="291"/>
        <end position="318"/>
    </location>
</feature>
<dbReference type="PATRIC" id="fig|106592.7.peg.1486"/>
<feature type="transmembrane region" description="Helical" evidence="7">
    <location>
        <begin position="12"/>
        <end position="37"/>
    </location>
</feature>
<dbReference type="EMBL" id="LGAP01000012">
    <property type="protein sequence ID" value="KOF17186.1"/>
    <property type="molecule type" value="Genomic_DNA"/>
</dbReference>
<feature type="transmembrane region" description="Helical" evidence="7">
    <location>
        <begin position="172"/>
        <end position="192"/>
    </location>
</feature>
<evidence type="ECO:0000256" key="3">
    <source>
        <dbReference type="ARBA" id="ARBA00022475"/>
    </source>
</evidence>
<gene>
    <name evidence="8" type="ORF">AC244_18440</name>
</gene>
<accession>A0A0L8BR66</accession>
<dbReference type="InterPro" id="IPR050833">
    <property type="entry name" value="Poly_Biosynth_Transport"/>
</dbReference>
<feature type="transmembrane region" description="Helical" evidence="7">
    <location>
        <begin position="325"/>
        <end position="344"/>
    </location>
</feature>
<feature type="transmembrane region" description="Helical" evidence="7">
    <location>
        <begin position="43"/>
        <end position="67"/>
    </location>
</feature>
<sequence length="486" mass="52243">MKTGGSIMAGGAWVIAAKAIAQVTQLCTFFVAARLLAPTEFGLFAFISAIAILCVVLAEGGWAEFIMKSGDDRDRFDQVATIALLSGLFFTMLGLGASAVLYLWTERYWESALLALFSCWMLPAAVSTVYDGTLVVRGQLRQQAGIRIVAEVVGVGATITGLVLGWHAAALVVGRIAIQLMVLMGSARIVGWRPRLSITRSVVKDVIEFSRHIVANRIIVFFSSYSGTLAVGSFLGVTEAGYYRAAERIVSAISEFLGEPTRALGWIVFRRARDRQAEHQDNSVAEASGRFLTVLLVVASPIYLGLMQVSDALVYFVLGEQWMPAALIVSVLCLKQLLLLPGYITEPLLSVMGNVSKRLPVTLLNVFVSLSLIVALAPFGLLPLAVGQCVSAAFAVTTSVRLQIRFGGVDWRSVMKNIAILIAPAASAMVAVVVVLRGKLEVPSIPLMSTFLLQVGIGAAVYCSIFLLLARWTGRVKLARQGELSL</sequence>
<keyword evidence="4 7" id="KW-0812">Transmembrane</keyword>
<dbReference type="Proteomes" id="UP000037425">
    <property type="component" value="Unassembled WGS sequence"/>
</dbReference>
<evidence type="ECO:0000256" key="1">
    <source>
        <dbReference type="ARBA" id="ARBA00004651"/>
    </source>
</evidence>
<feature type="transmembrane region" description="Helical" evidence="7">
    <location>
        <begin position="111"/>
        <end position="136"/>
    </location>
</feature>
<dbReference type="PANTHER" id="PTHR30250">
    <property type="entry name" value="PST FAMILY PREDICTED COLANIC ACID TRANSPORTER"/>
    <property type="match status" value="1"/>
</dbReference>
<evidence type="ECO:0000313" key="8">
    <source>
        <dbReference type="EMBL" id="KOF17186.1"/>
    </source>
</evidence>
<comment type="similarity">
    <text evidence="2">Belongs to the polysaccharide synthase family.</text>
</comment>
<feature type="transmembrane region" description="Helical" evidence="7">
    <location>
        <begin position="364"/>
        <end position="397"/>
    </location>
</feature>
<dbReference type="Pfam" id="PF13440">
    <property type="entry name" value="Polysacc_synt_3"/>
    <property type="match status" value="1"/>
</dbReference>
<feature type="transmembrane region" description="Helical" evidence="7">
    <location>
        <begin position="448"/>
        <end position="470"/>
    </location>
</feature>
<feature type="transmembrane region" description="Helical" evidence="7">
    <location>
        <begin position="148"/>
        <end position="166"/>
    </location>
</feature>
<dbReference type="GO" id="GO:0005886">
    <property type="term" value="C:plasma membrane"/>
    <property type="evidence" value="ECO:0007669"/>
    <property type="project" value="UniProtKB-SubCell"/>
</dbReference>
<name>A0A0L8BR66_ENSAD</name>
<keyword evidence="5 7" id="KW-1133">Transmembrane helix</keyword>
<keyword evidence="3" id="KW-1003">Cell membrane</keyword>
<reference evidence="9" key="1">
    <citation type="submission" date="2015-07" db="EMBL/GenBank/DDBJ databases">
        <title>Whole genome sequence of an Ensifer adhaerens strain isolated from a cave pool in the Wind Cave National Park.</title>
        <authorList>
            <person name="Eng W.W.H."/>
            <person name="Gan H.M."/>
            <person name="Barton H.A."/>
            <person name="Savka M.A."/>
        </authorList>
    </citation>
    <scope>NUCLEOTIDE SEQUENCE [LARGE SCALE GENOMIC DNA]</scope>
    <source>
        <strain evidence="9">SD006</strain>
    </source>
</reference>